<dbReference type="PANTHER" id="PTHR31069">
    <property type="entry name" value="OLEATE-ACTIVATED TRANSCRIPTION FACTOR 1-RELATED"/>
    <property type="match status" value="1"/>
</dbReference>
<name>A0AA39WHV8_9PEZI</name>
<dbReference type="CDD" id="cd00067">
    <property type="entry name" value="GAL4"/>
    <property type="match status" value="1"/>
</dbReference>
<keyword evidence="3" id="KW-0804">Transcription</keyword>
<reference evidence="7" key="1">
    <citation type="submission" date="2023-06" db="EMBL/GenBank/DDBJ databases">
        <title>Genome-scale phylogeny and comparative genomics of the fungal order Sordariales.</title>
        <authorList>
            <consortium name="Lawrence Berkeley National Laboratory"/>
            <person name="Hensen N."/>
            <person name="Bonometti L."/>
            <person name="Westerberg I."/>
            <person name="Brannstrom I.O."/>
            <person name="Guillou S."/>
            <person name="Cros-Aarteil S."/>
            <person name="Calhoun S."/>
            <person name="Haridas S."/>
            <person name="Kuo A."/>
            <person name="Mondo S."/>
            <person name="Pangilinan J."/>
            <person name="Riley R."/>
            <person name="LaButti K."/>
            <person name="Andreopoulos B."/>
            <person name="Lipzen A."/>
            <person name="Chen C."/>
            <person name="Yanf M."/>
            <person name="Daum C."/>
            <person name="Ng V."/>
            <person name="Clum A."/>
            <person name="Steindorff A."/>
            <person name="Ohm R."/>
            <person name="Martin F."/>
            <person name="Silar P."/>
            <person name="Natvig D."/>
            <person name="Lalanne C."/>
            <person name="Gautier V."/>
            <person name="Ament-velasquez S.L."/>
            <person name="Kruys A."/>
            <person name="Hutchinson M.I."/>
            <person name="Powell A.J."/>
            <person name="Barry K."/>
            <person name="Miller A.N."/>
            <person name="Grigoriev I.V."/>
            <person name="Debuchy R."/>
            <person name="Gladieux P."/>
            <person name="Thoren M.H."/>
            <person name="Johannesson H."/>
        </authorList>
    </citation>
    <scope>NUCLEOTIDE SEQUENCE</scope>
    <source>
        <strain evidence="7">SMH3391-2</strain>
    </source>
</reference>
<feature type="region of interest" description="Disordered" evidence="5">
    <location>
        <begin position="354"/>
        <end position="379"/>
    </location>
</feature>
<protein>
    <recommendedName>
        <fullName evidence="6">Zn(2)-C6 fungal-type domain-containing protein</fullName>
    </recommendedName>
</protein>
<proteinExistence type="predicted"/>
<feature type="region of interest" description="Disordered" evidence="5">
    <location>
        <begin position="63"/>
        <end position="101"/>
    </location>
</feature>
<keyword evidence="4" id="KW-0539">Nucleus</keyword>
<evidence type="ECO:0000313" key="7">
    <source>
        <dbReference type="EMBL" id="KAK0615701.1"/>
    </source>
</evidence>
<feature type="compositionally biased region" description="Basic residues" evidence="5">
    <location>
        <begin position="139"/>
        <end position="148"/>
    </location>
</feature>
<dbReference type="InterPro" id="IPR036864">
    <property type="entry name" value="Zn2-C6_fun-type_DNA-bd_sf"/>
</dbReference>
<evidence type="ECO:0000259" key="6">
    <source>
        <dbReference type="PROSITE" id="PS50048"/>
    </source>
</evidence>
<dbReference type="PANTHER" id="PTHR31069:SF31">
    <property type="entry name" value="MONODICTYPHENONE CLUSTER TRANSCRIPTION FACTOR-RELATED"/>
    <property type="match status" value="1"/>
</dbReference>
<feature type="region of interest" description="Disordered" evidence="5">
    <location>
        <begin position="128"/>
        <end position="190"/>
    </location>
</feature>
<evidence type="ECO:0000256" key="4">
    <source>
        <dbReference type="ARBA" id="ARBA00023242"/>
    </source>
</evidence>
<feature type="compositionally biased region" description="Low complexity" evidence="5">
    <location>
        <begin position="357"/>
        <end position="367"/>
    </location>
</feature>
<dbReference type="PRINTS" id="PR00755">
    <property type="entry name" value="AFLATOXINBRP"/>
</dbReference>
<keyword evidence="1" id="KW-0805">Transcription regulation</keyword>
<evidence type="ECO:0000256" key="5">
    <source>
        <dbReference type="SAM" id="MobiDB-lite"/>
    </source>
</evidence>
<dbReference type="PROSITE" id="PS50048">
    <property type="entry name" value="ZN2_CY6_FUNGAL_2"/>
    <property type="match status" value="1"/>
</dbReference>
<evidence type="ECO:0000313" key="8">
    <source>
        <dbReference type="Proteomes" id="UP001174934"/>
    </source>
</evidence>
<evidence type="ECO:0000256" key="1">
    <source>
        <dbReference type="ARBA" id="ARBA00023015"/>
    </source>
</evidence>
<evidence type="ECO:0000256" key="2">
    <source>
        <dbReference type="ARBA" id="ARBA00023125"/>
    </source>
</evidence>
<evidence type="ECO:0000256" key="3">
    <source>
        <dbReference type="ARBA" id="ARBA00023163"/>
    </source>
</evidence>
<dbReference type="GO" id="GO:0003677">
    <property type="term" value="F:DNA binding"/>
    <property type="evidence" value="ECO:0007669"/>
    <property type="project" value="UniProtKB-KW"/>
</dbReference>
<dbReference type="GO" id="GO:0000981">
    <property type="term" value="F:DNA-binding transcription factor activity, RNA polymerase II-specific"/>
    <property type="evidence" value="ECO:0007669"/>
    <property type="project" value="InterPro"/>
</dbReference>
<dbReference type="InterPro" id="IPR001138">
    <property type="entry name" value="Zn2Cys6_DnaBD"/>
</dbReference>
<dbReference type="GO" id="GO:0008270">
    <property type="term" value="F:zinc ion binding"/>
    <property type="evidence" value="ECO:0007669"/>
    <property type="project" value="InterPro"/>
</dbReference>
<dbReference type="Pfam" id="PF00172">
    <property type="entry name" value="Zn_clus"/>
    <property type="match status" value="1"/>
</dbReference>
<dbReference type="SMART" id="SM00066">
    <property type="entry name" value="GAL4"/>
    <property type="match status" value="1"/>
</dbReference>
<feature type="compositionally biased region" description="Low complexity" evidence="5">
    <location>
        <begin position="149"/>
        <end position="184"/>
    </location>
</feature>
<feature type="domain" description="Zn(2)-C6 fungal-type" evidence="6">
    <location>
        <begin position="26"/>
        <end position="56"/>
    </location>
</feature>
<accession>A0AA39WHV8</accession>
<organism evidence="7 8">
    <name type="scientific">Bombardia bombarda</name>
    <dbReference type="NCBI Taxonomy" id="252184"/>
    <lineage>
        <taxon>Eukaryota</taxon>
        <taxon>Fungi</taxon>
        <taxon>Dikarya</taxon>
        <taxon>Ascomycota</taxon>
        <taxon>Pezizomycotina</taxon>
        <taxon>Sordariomycetes</taxon>
        <taxon>Sordariomycetidae</taxon>
        <taxon>Sordariales</taxon>
        <taxon>Lasiosphaeriaceae</taxon>
        <taxon>Bombardia</taxon>
    </lineage>
</organism>
<sequence length="479" mass="50877">MADSIVAAAQEGAAFVDGKVAKLRASCDACNESKVRCSQAKPKCARCEKQGMMCIYGLSRRSHKSAPRIGEMQTARGGRGHEHGHGHGHATTPPSPTAGVPQAILDFKMGSSPPVTRSYGPLYGGAGYGRSSGSSSSSTRHRHSHHHTTSSSYSSTGSISGSGSGAPSIAGTASTTTTVSPADTTGHDASSARVAPGLLHDFDMYVQQATDSIDVSTSLGFSLDHMDAMSSAAYDSFLDMELGNPMSLPSPSDHDMGASSYSAFIASGDWDKRPSFSESNPCSCTSRVIDQLQSIPTSFQHQNASFDVQLAQLRRAIKLAEDSIRCDCASWDEMAIMTIGILVGRVVEGFETSLSKASPSTGPSNSGTAGGSSSGQSSGAIAPKLSWGVLQIEHEDEEDLRQHLWLWQFQKLERLLNQFSASVRRARIAHGAAKSAHVKACEGMYIWLEQKSRLVREQYFTQDAASGSAMLGSRKQSLR</sequence>
<gene>
    <name evidence="7" type="ORF">B0T17DRAFT_351410</name>
</gene>
<comment type="caution">
    <text evidence="7">The sequence shown here is derived from an EMBL/GenBank/DDBJ whole genome shotgun (WGS) entry which is preliminary data.</text>
</comment>
<keyword evidence="2" id="KW-0238">DNA-binding</keyword>
<dbReference type="SUPFAM" id="SSF57701">
    <property type="entry name" value="Zn2/Cys6 DNA-binding domain"/>
    <property type="match status" value="1"/>
</dbReference>
<dbReference type="AlphaFoldDB" id="A0AA39WHV8"/>
<dbReference type="Proteomes" id="UP001174934">
    <property type="component" value="Unassembled WGS sequence"/>
</dbReference>
<keyword evidence="8" id="KW-1185">Reference proteome</keyword>
<dbReference type="Gene3D" id="4.10.240.10">
    <property type="entry name" value="Zn(2)-C6 fungal-type DNA-binding domain"/>
    <property type="match status" value="1"/>
</dbReference>
<dbReference type="EMBL" id="JAULSR010000006">
    <property type="protein sequence ID" value="KAK0615701.1"/>
    <property type="molecule type" value="Genomic_DNA"/>
</dbReference>
<dbReference type="InterPro" id="IPR050675">
    <property type="entry name" value="OAF3"/>
</dbReference>